<dbReference type="AlphaFoldDB" id="A0A875S2J9"/>
<dbReference type="Proteomes" id="UP000662931">
    <property type="component" value="Chromosome 3"/>
</dbReference>
<dbReference type="SUPFAM" id="SSF53474">
    <property type="entry name" value="alpha/beta-Hydrolases"/>
    <property type="match status" value="1"/>
</dbReference>
<dbReference type="PANTHER" id="PTHR11440">
    <property type="entry name" value="LECITHIN-CHOLESTEROL ACYLTRANSFERASE-RELATED"/>
    <property type="match status" value="1"/>
</dbReference>
<dbReference type="GeneID" id="62196322"/>
<dbReference type="KEGG" id="bnn:FOA43_002921"/>
<evidence type="ECO:0000313" key="2">
    <source>
        <dbReference type="Proteomes" id="UP000662931"/>
    </source>
</evidence>
<protein>
    <recommendedName>
        <fullName evidence="3">GPI inositol-deacylase</fullName>
    </recommendedName>
</protein>
<dbReference type="EMBL" id="CP064814">
    <property type="protein sequence ID" value="QPG75566.1"/>
    <property type="molecule type" value="Genomic_DNA"/>
</dbReference>
<keyword evidence="2" id="KW-1185">Reference proteome</keyword>
<accession>A0A875S2J9</accession>
<dbReference type="Pfam" id="PF02089">
    <property type="entry name" value="Palm_thioest"/>
    <property type="match status" value="1"/>
</dbReference>
<dbReference type="InterPro" id="IPR029058">
    <property type="entry name" value="AB_hydrolase_fold"/>
</dbReference>
<dbReference type="RefSeq" id="XP_038779131.1">
    <property type="nucleotide sequence ID" value="XM_038923203.1"/>
</dbReference>
<sequence>MSPFPGINGTPPLSRYTSIHYRLGTSLYNTLYRVEQQRNVSSGKDNLLNCTGLRGHYETPKYPIILCHGFSGFDRLLYIPALKFSIDLSSFRTRTEKRQRKSEVLYKNLVEKDDQELDGKTNVDADSEDAGGLQLFEYWHGIKQSLEKQGCQVLVAKVPPFANIQTRARALDAFIQGKATSWQRKHHSKEKVKFNLVAHSMGGMDCRYLISKLEHNNYEVVSLTTISTPHRGTYAADFVMQRAPKELIDRHFPSIRQLTREYSARFNDKVRDDPTVKYFSFGASANPKFLNMYYLPWSLISVEEGPNDGMVSINSCKWGKYMGCLNGVDHKQLINWMGGIKRLKTAIGIQDKGFNPPAFYLDIADNLAKNVL</sequence>
<name>A0A875S2J9_EENNA</name>
<dbReference type="OrthoDB" id="5592486at2759"/>
<reference evidence="1" key="1">
    <citation type="submission" date="2020-10" db="EMBL/GenBank/DDBJ databases">
        <authorList>
            <person name="Roach M.J.R."/>
        </authorList>
    </citation>
    <scope>NUCLEOTIDE SEQUENCE</scope>
    <source>
        <strain evidence="1">CBS 1945</strain>
    </source>
</reference>
<evidence type="ECO:0008006" key="3">
    <source>
        <dbReference type="Google" id="ProtNLM"/>
    </source>
</evidence>
<organism evidence="1 2">
    <name type="scientific">Eeniella nana</name>
    <name type="common">Yeast</name>
    <name type="synonym">Brettanomyces nanus</name>
    <dbReference type="NCBI Taxonomy" id="13502"/>
    <lineage>
        <taxon>Eukaryota</taxon>
        <taxon>Fungi</taxon>
        <taxon>Dikarya</taxon>
        <taxon>Ascomycota</taxon>
        <taxon>Saccharomycotina</taxon>
        <taxon>Pichiomycetes</taxon>
        <taxon>Pichiales</taxon>
        <taxon>Pichiaceae</taxon>
        <taxon>Brettanomyces</taxon>
    </lineage>
</organism>
<dbReference type="Gene3D" id="3.40.50.1820">
    <property type="entry name" value="alpha/beta hydrolase"/>
    <property type="match status" value="1"/>
</dbReference>
<proteinExistence type="predicted"/>
<evidence type="ECO:0000313" key="1">
    <source>
        <dbReference type="EMBL" id="QPG75566.1"/>
    </source>
</evidence>
<gene>
    <name evidence="1" type="ORF">FOA43_002921</name>
</gene>